<evidence type="ECO:0000313" key="2">
    <source>
        <dbReference type="Proteomes" id="UP001059401"/>
    </source>
</evidence>
<gene>
    <name evidence="1" type="ORF">E4N76_00555</name>
</gene>
<protein>
    <submittedName>
        <fullName evidence="1">Uncharacterized protein</fullName>
    </submittedName>
</protein>
<evidence type="ECO:0000313" key="1">
    <source>
        <dbReference type="EMBL" id="UTY27640.1"/>
    </source>
</evidence>
<dbReference type="Proteomes" id="UP001059401">
    <property type="component" value="Chromosome"/>
</dbReference>
<dbReference type="EMBL" id="CP038802">
    <property type="protein sequence ID" value="UTY27640.1"/>
    <property type="molecule type" value="Genomic_DNA"/>
</dbReference>
<dbReference type="RefSeq" id="WP_255805659.1">
    <property type="nucleotide sequence ID" value="NZ_CP038802.1"/>
</dbReference>
<accession>A0ABY5HRI8</accession>
<proteinExistence type="predicted"/>
<reference evidence="1" key="1">
    <citation type="submission" date="2019-04" db="EMBL/GenBank/DDBJ databases">
        <title>Whole genome sequencing of oral phylogroup 2 treponemes.</title>
        <authorList>
            <person name="Chan Y."/>
            <person name="Zeng H.H."/>
            <person name="Yu X.L."/>
            <person name="Leung W.K."/>
            <person name="Watt R.M."/>
        </authorList>
    </citation>
    <scope>NUCLEOTIDE SEQUENCE</scope>
    <source>
        <strain evidence="1">OMZ 847</strain>
    </source>
</reference>
<keyword evidence="2" id="KW-1185">Reference proteome</keyword>
<sequence>MLIAVSAKTNVLLKWNDALKSFRLERQEAISGKWLTLTASGFSEDTSLAAVPVQKEFWDKDVRAGVYQYRIKDIADDTAPYEVSMWVRCGETGPIGYTFGNYRPPEKLWGDIVTPDDLRYTYLWGVDFKASNGMPYTDEQIKFHIDSALKEIERRLNITIKKTRIVCEPDRRNLKKGIDYDEEESFYTFRQARVQRQGFISTRKRPVLKVSKLDLLSRTEKVTSLMDSYTLDKTKGLIRFFRRPFMQSDSIRAVQTALSSYGQAVQNNHLFYSIDYTAGYESSDEVPADLRAVVAKLCAVELLNIIGDGLMSGFSSSSLSMDGVSESFSSTQSATSAYYGARIKVYEDEIKDYIAENKMKFGHVVMGAL</sequence>
<name>A0ABY5HRI8_9SPIR</name>
<organism evidence="1 2">
    <name type="scientific">Treponema putidum</name>
    <dbReference type="NCBI Taxonomy" id="221027"/>
    <lineage>
        <taxon>Bacteria</taxon>
        <taxon>Pseudomonadati</taxon>
        <taxon>Spirochaetota</taxon>
        <taxon>Spirochaetia</taxon>
        <taxon>Spirochaetales</taxon>
        <taxon>Treponemataceae</taxon>
        <taxon>Treponema</taxon>
    </lineage>
</organism>